<keyword evidence="7" id="KW-1185">Reference proteome</keyword>
<sequence>MRGAARRQGGFTLIEILVSIAILAVLAAVLTATLTGSLGLNREAQQQLGTTSQAQQLLEQVRGAWSTQDNYDRACAPIALPAGYSVRFQSLDARANVLGTGTAGAPTAIRTTTCATQSVVNAPGSSPAAPPRMRRLVVTSQTGRQDVTLTLDVLRPQ</sequence>
<dbReference type="InterPro" id="IPR045584">
    <property type="entry name" value="Pilin-like"/>
</dbReference>
<dbReference type="EMBL" id="WBSL01000002">
    <property type="protein sequence ID" value="MPY66597.1"/>
    <property type="molecule type" value="Genomic_DNA"/>
</dbReference>
<evidence type="ECO:0000313" key="7">
    <source>
        <dbReference type="Proteomes" id="UP000484842"/>
    </source>
</evidence>
<dbReference type="Gene3D" id="3.30.700.10">
    <property type="entry name" value="Glycoprotein, Type 4 Pilin"/>
    <property type="match status" value="1"/>
</dbReference>
<dbReference type="PROSITE" id="PS00409">
    <property type="entry name" value="PROKAR_NTER_METHYL"/>
    <property type="match status" value="1"/>
</dbReference>
<accession>A0A7X1TRQ9</accession>
<dbReference type="InterPro" id="IPR012902">
    <property type="entry name" value="N_methyl_site"/>
</dbReference>
<keyword evidence="5" id="KW-1133">Transmembrane helix</keyword>
<feature type="transmembrane region" description="Helical" evidence="5">
    <location>
        <begin position="12"/>
        <end position="34"/>
    </location>
</feature>
<evidence type="ECO:0000256" key="3">
    <source>
        <dbReference type="ARBA" id="ARBA00022764"/>
    </source>
</evidence>
<evidence type="ECO:0000313" key="6">
    <source>
        <dbReference type="EMBL" id="MPY66597.1"/>
    </source>
</evidence>
<name>A0A7X1TRQ9_9DEIO</name>
<reference evidence="6 7" key="1">
    <citation type="submission" date="2019-10" db="EMBL/GenBank/DDBJ databases">
        <title>Deinococcus sp. isolated from soil.</title>
        <authorList>
            <person name="Li Y."/>
            <person name="Wang J."/>
        </authorList>
    </citation>
    <scope>NUCLEOTIDE SEQUENCE [LARGE SCALE GENOMIC DNA]</scope>
    <source>
        <strain evidence="6 7">SDU3-2</strain>
    </source>
</reference>
<comment type="subcellular location">
    <subcellularLocation>
        <location evidence="1">Cell outer membrane</location>
        <topology evidence="1">Single-pass membrane protein</topology>
    </subcellularLocation>
    <subcellularLocation>
        <location evidence="2">Periplasm</location>
    </subcellularLocation>
</comment>
<evidence type="ECO:0000256" key="4">
    <source>
        <dbReference type="ARBA" id="ARBA00023237"/>
    </source>
</evidence>
<evidence type="ECO:0000256" key="2">
    <source>
        <dbReference type="ARBA" id="ARBA00004418"/>
    </source>
</evidence>
<evidence type="ECO:0000256" key="1">
    <source>
        <dbReference type="ARBA" id="ARBA00004203"/>
    </source>
</evidence>
<gene>
    <name evidence="6" type="ORF">F8S09_07795</name>
</gene>
<dbReference type="Pfam" id="PF07963">
    <property type="entry name" value="N_methyl"/>
    <property type="match status" value="1"/>
</dbReference>
<comment type="caution">
    <text evidence="6">The sequence shown here is derived from an EMBL/GenBank/DDBJ whole genome shotgun (WGS) entry which is preliminary data.</text>
</comment>
<dbReference type="SUPFAM" id="SSF54523">
    <property type="entry name" value="Pili subunits"/>
    <property type="match status" value="1"/>
</dbReference>
<keyword evidence="3" id="KW-0574">Periplasm</keyword>
<keyword evidence="5" id="KW-0472">Membrane</keyword>
<protein>
    <submittedName>
        <fullName evidence="6">Type II secretion system protein</fullName>
    </submittedName>
</protein>
<dbReference type="RefSeq" id="WP_322618638.1">
    <property type="nucleotide sequence ID" value="NZ_WBSL01000002.1"/>
</dbReference>
<keyword evidence="5" id="KW-0812">Transmembrane</keyword>
<dbReference type="AlphaFoldDB" id="A0A7X1TRQ9"/>
<dbReference type="GO" id="GO:0042597">
    <property type="term" value="C:periplasmic space"/>
    <property type="evidence" value="ECO:0007669"/>
    <property type="project" value="UniProtKB-SubCell"/>
</dbReference>
<proteinExistence type="predicted"/>
<dbReference type="Proteomes" id="UP000484842">
    <property type="component" value="Unassembled WGS sequence"/>
</dbReference>
<organism evidence="6 7">
    <name type="scientific">Deinococcus terrestris</name>
    <dbReference type="NCBI Taxonomy" id="2651870"/>
    <lineage>
        <taxon>Bacteria</taxon>
        <taxon>Thermotogati</taxon>
        <taxon>Deinococcota</taxon>
        <taxon>Deinococci</taxon>
        <taxon>Deinococcales</taxon>
        <taxon>Deinococcaceae</taxon>
        <taxon>Deinococcus</taxon>
    </lineage>
</organism>
<dbReference type="NCBIfam" id="TIGR02532">
    <property type="entry name" value="IV_pilin_GFxxxE"/>
    <property type="match status" value="1"/>
</dbReference>
<dbReference type="GO" id="GO:0009279">
    <property type="term" value="C:cell outer membrane"/>
    <property type="evidence" value="ECO:0007669"/>
    <property type="project" value="UniProtKB-SubCell"/>
</dbReference>
<evidence type="ECO:0000256" key="5">
    <source>
        <dbReference type="SAM" id="Phobius"/>
    </source>
</evidence>
<keyword evidence="4" id="KW-0998">Cell outer membrane</keyword>